<evidence type="ECO:0000313" key="16">
    <source>
        <dbReference type="Proteomes" id="UP001604336"/>
    </source>
</evidence>
<reference evidence="16" key="1">
    <citation type="submission" date="2024-07" db="EMBL/GenBank/DDBJ databases">
        <title>Two chromosome-level genome assemblies of Korean endemic species Abeliophyllum distichum and Forsythia ovata (Oleaceae).</title>
        <authorList>
            <person name="Jang H."/>
        </authorList>
    </citation>
    <scope>NUCLEOTIDE SEQUENCE [LARGE SCALE GENOMIC DNA]</scope>
</reference>
<dbReference type="InterPro" id="IPR000222">
    <property type="entry name" value="PP2C_BS"/>
</dbReference>
<comment type="caution">
    <text evidence="15">The sequence shown here is derived from an EMBL/GenBank/DDBJ whole genome shotgun (WGS) entry which is preliminary data.</text>
</comment>
<keyword evidence="9" id="KW-0464">Manganese</keyword>
<dbReference type="PROSITE" id="PS01032">
    <property type="entry name" value="PPM_1"/>
    <property type="match status" value="1"/>
</dbReference>
<protein>
    <recommendedName>
        <fullName evidence="4">protein-serine/threonine phosphatase</fullName>
        <ecNumber evidence="4">3.1.3.16</ecNumber>
    </recommendedName>
</protein>
<evidence type="ECO:0000256" key="2">
    <source>
        <dbReference type="ARBA" id="ARBA00001946"/>
    </source>
</evidence>
<comment type="similarity">
    <text evidence="3 12">Belongs to the PP2C family.</text>
</comment>
<dbReference type="PROSITE" id="PS51746">
    <property type="entry name" value="PPM_2"/>
    <property type="match status" value="1"/>
</dbReference>
<dbReference type="GO" id="GO:0005737">
    <property type="term" value="C:cytoplasm"/>
    <property type="evidence" value="ECO:0007669"/>
    <property type="project" value="UniProtKB-ARBA"/>
</dbReference>
<feature type="domain" description="PPM-type phosphatase" evidence="14">
    <location>
        <begin position="93"/>
        <end position="357"/>
    </location>
</feature>
<evidence type="ECO:0000256" key="13">
    <source>
        <dbReference type="SAM" id="MobiDB-lite"/>
    </source>
</evidence>
<comment type="catalytic activity">
    <reaction evidence="10">
        <text>O-phospho-L-seryl-[protein] + H2O = L-seryl-[protein] + phosphate</text>
        <dbReference type="Rhea" id="RHEA:20629"/>
        <dbReference type="Rhea" id="RHEA-COMP:9863"/>
        <dbReference type="Rhea" id="RHEA-COMP:11604"/>
        <dbReference type="ChEBI" id="CHEBI:15377"/>
        <dbReference type="ChEBI" id="CHEBI:29999"/>
        <dbReference type="ChEBI" id="CHEBI:43474"/>
        <dbReference type="ChEBI" id="CHEBI:83421"/>
        <dbReference type="EC" id="3.1.3.16"/>
    </reaction>
</comment>
<keyword evidence="16" id="KW-1185">Reference proteome</keyword>
<feature type="compositionally biased region" description="Polar residues" evidence="13">
    <location>
        <begin position="37"/>
        <end position="57"/>
    </location>
</feature>
<dbReference type="Gene3D" id="3.60.40.10">
    <property type="entry name" value="PPM-type phosphatase domain"/>
    <property type="match status" value="1"/>
</dbReference>
<dbReference type="PANTHER" id="PTHR13832">
    <property type="entry name" value="PROTEIN PHOSPHATASE 2C"/>
    <property type="match status" value="1"/>
</dbReference>
<comment type="catalytic activity">
    <reaction evidence="11">
        <text>O-phospho-L-threonyl-[protein] + H2O = L-threonyl-[protein] + phosphate</text>
        <dbReference type="Rhea" id="RHEA:47004"/>
        <dbReference type="Rhea" id="RHEA-COMP:11060"/>
        <dbReference type="Rhea" id="RHEA-COMP:11605"/>
        <dbReference type="ChEBI" id="CHEBI:15377"/>
        <dbReference type="ChEBI" id="CHEBI:30013"/>
        <dbReference type="ChEBI" id="CHEBI:43474"/>
        <dbReference type="ChEBI" id="CHEBI:61977"/>
        <dbReference type="EC" id="3.1.3.16"/>
    </reaction>
</comment>
<dbReference type="CDD" id="cd00143">
    <property type="entry name" value="PP2Cc"/>
    <property type="match status" value="1"/>
</dbReference>
<comment type="cofactor">
    <cofactor evidence="2">
        <name>Mg(2+)</name>
        <dbReference type="ChEBI" id="CHEBI:18420"/>
    </cofactor>
</comment>
<keyword evidence="7" id="KW-0460">Magnesium</keyword>
<evidence type="ECO:0000256" key="11">
    <source>
        <dbReference type="ARBA" id="ARBA00048336"/>
    </source>
</evidence>
<dbReference type="InterPro" id="IPR036457">
    <property type="entry name" value="PPM-type-like_dom_sf"/>
</dbReference>
<evidence type="ECO:0000256" key="7">
    <source>
        <dbReference type="ARBA" id="ARBA00022842"/>
    </source>
</evidence>
<dbReference type="GO" id="GO:0004722">
    <property type="term" value="F:protein serine/threonine phosphatase activity"/>
    <property type="evidence" value="ECO:0007669"/>
    <property type="project" value="UniProtKB-EC"/>
</dbReference>
<dbReference type="Pfam" id="PF00481">
    <property type="entry name" value="PP2C"/>
    <property type="match status" value="1"/>
</dbReference>
<proteinExistence type="inferred from homology"/>
<dbReference type="GO" id="GO:0046872">
    <property type="term" value="F:metal ion binding"/>
    <property type="evidence" value="ECO:0007669"/>
    <property type="project" value="UniProtKB-KW"/>
</dbReference>
<organism evidence="15 16">
    <name type="scientific">Abeliophyllum distichum</name>
    <dbReference type="NCBI Taxonomy" id="126358"/>
    <lineage>
        <taxon>Eukaryota</taxon>
        <taxon>Viridiplantae</taxon>
        <taxon>Streptophyta</taxon>
        <taxon>Embryophyta</taxon>
        <taxon>Tracheophyta</taxon>
        <taxon>Spermatophyta</taxon>
        <taxon>Magnoliopsida</taxon>
        <taxon>eudicotyledons</taxon>
        <taxon>Gunneridae</taxon>
        <taxon>Pentapetalae</taxon>
        <taxon>asterids</taxon>
        <taxon>lamiids</taxon>
        <taxon>Lamiales</taxon>
        <taxon>Oleaceae</taxon>
        <taxon>Forsythieae</taxon>
        <taxon>Abeliophyllum</taxon>
    </lineage>
</organism>
<dbReference type="FunFam" id="3.60.40.10:FF:000004">
    <property type="entry name" value="Probable protein phosphatase 2C 22"/>
    <property type="match status" value="1"/>
</dbReference>
<dbReference type="SMART" id="SM00332">
    <property type="entry name" value="PP2Cc"/>
    <property type="match status" value="1"/>
</dbReference>
<dbReference type="EC" id="3.1.3.16" evidence="4"/>
<evidence type="ECO:0000313" key="15">
    <source>
        <dbReference type="EMBL" id="KAL2481243.1"/>
    </source>
</evidence>
<keyword evidence="5" id="KW-0479">Metal-binding</keyword>
<dbReference type="InterPro" id="IPR001932">
    <property type="entry name" value="PPM-type_phosphatase-like_dom"/>
</dbReference>
<evidence type="ECO:0000259" key="14">
    <source>
        <dbReference type="PROSITE" id="PS51746"/>
    </source>
</evidence>
<feature type="region of interest" description="Disordered" evidence="13">
    <location>
        <begin position="1"/>
        <end position="58"/>
    </location>
</feature>
<comment type="cofactor">
    <cofactor evidence="1">
        <name>Mn(2+)</name>
        <dbReference type="ChEBI" id="CHEBI:29035"/>
    </cofactor>
</comment>
<dbReference type="InterPro" id="IPR015655">
    <property type="entry name" value="PP2C"/>
</dbReference>
<evidence type="ECO:0000256" key="9">
    <source>
        <dbReference type="ARBA" id="ARBA00023211"/>
    </source>
</evidence>
<sequence length="390" mass="42983">MCVPGAEQGTEEMENPKNDDEISVKTSSLHSQVDFATAQNENWDKNSSAFDNVSPKNSAPLESICEDEAITDRKHIVLNNFLPGPRNFFPALRSGEWSDYGGRPDMEDTHICIPDLAMNFGNSIHGDEAISFYGVFDGHGGKGAAEFVRDHLPRIIVEDADFPLELEKVVTRSFVETDTAFARSCSIESTLSSGTTALTAMIFGRSLLVANAGDCRAVLSRRGEAIEMSKDHRPCCVNERARIESLGGFIDDGYLNGQLGVTRALGNWHIKGLKEGENGGPLIAEPELKLMTLMKDDEFLIIGSDGIWEVFRSQNAVDFARRRLQEDNNVKSCCRDIVNEAKTRGATDNLTVVMVCFHSEPPPSVVVQRPRVRRCISAEGLQNLKFLLQG</sequence>
<dbReference type="SUPFAM" id="SSF81606">
    <property type="entry name" value="PP2C-like"/>
    <property type="match status" value="1"/>
</dbReference>
<dbReference type="GO" id="GO:0005634">
    <property type="term" value="C:nucleus"/>
    <property type="evidence" value="ECO:0007669"/>
    <property type="project" value="UniProtKB-ARBA"/>
</dbReference>
<name>A0ABD1QYJ9_9LAMI</name>
<evidence type="ECO:0000256" key="10">
    <source>
        <dbReference type="ARBA" id="ARBA00047761"/>
    </source>
</evidence>
<evidence type="ECO:0000256" key="8">
    <source>
        <dbReference type="ARBA" id="ARBA00022912"/>
    </source>
</evidence>
<evidence type="ECO:0000256" key="6">
    <source>
        <dbReference type="ARBA" id="ARBA00022801"/>
    </source>
</evidence>
<dbReference type="Proteomes" id="UP001604336">
    <property type="component" value="Unassembled WGS sequence"/>
</dbReference>
<keyword evidence="8 12" id="KW-0904">Protein phosphatase</keyword>
<feature type="compositionally biased region" description="Basic and acidic residues" evidence="13">
    <location>
        <begin position="14"/>
        <end position="23"/>
    </location>
</feature>
<evidence type="ECO:0000256" key="3">
    <source>
        <dbReference type="ARBA" id="ARBA00006702"/>
    </source>
</evidence>
<evidence type="ECO:0000256" key="4">
    <source>
        <dbReference type="ARBA" id="ARBA00013081"/>
    </source>
</evidence>
<dbReference type="PANTHER" id="PTHR13832:SF684">
    <property type="entry name" value="PROTEIN PHOSPHATASE 2C 27-RELATED"/>
    <property type="match status" value="1"/>
</dbReference>
<dbReference type="AlphaFoldDB" id="A0ABD1QYJ9"/>
<dbReference type="EMBL" id="JBFOLK010000010">
    <property type="protein sequence ID" value="KAL2481243.1"/>
    <property type="molecule type" value="Genomic_DNA"/>
</dbReference>
<evidence type="ECO:0000256" key="5">
    <source>
        <dbReference type="ARBA" id="ARBA00022723"/>
    </source>
</evidence>
<accession>A0ABD1QYJ9</accession>
<keyword evidence="6 12" id="KW-0378">Hydrolase</keyword>
<evidence type="ECO:0000256" key="1">
    <source>
        <dbReference type="ARBA" id="ARBA00001936"/>
    </source>
</evidence>
<evidence type="ECO:0000256" key="12">
    <source>
        <dbReference type="RuleBase" id="RU003465"/>
    </source>
</evidence>
<gene>
    <name evidence="15" type="ORF">Adt_34209</name>
</gene>